<dbReference type="PROSITE" id="PS50126">
    <property type="entry name" value="S1"/>
    <property type="match status" value="1"/>
</dbReference>
<evidence type="ECO:0000256" key="4">
    <source>
        <dbReference type="ARBA" id="ARBA00022917"/>
    </source>
</evidence>
<dbReference type="PANTHER" id="PTHR10602">
    <property type="entry name" value="EUKARYOTIC TRANSLATION INITIATION FACTOR 2 SUBUNIT 1"/>
    <property type="match status" value="1"/>
</dbReference>
<evidence type="ECO:0000259" key="7">
    <source>
        <dbReference type="PROSITE" id="PS50126"/>
    </source>
</evidence>
<keyword evidence="6" id="KW-0812">Transmembrane</keyword>
<feature type="transmembrane region" description="Helical" evidence="6">
    <location>
        <begin position="495"/>
        <end position="518"/>
    </location>
</feature>
<feature type="transmembrane region" description="Helical" evidence="6">
    <location>
        <begin position="435"/>
        <end position="459"/>
    </location>
</feature>
<dbReference type="GO" id="GO:0003743">
    <property type="term" value="F:translation initiation factor activity"/>
    <property type="evidence" value="ECO:0007669"/>
    <property type="project" value="UniProtKB-KW"/>
</dbReference>
<dbReference type="InterPro" id="IPR012340">
    <property type="entry name" value="NA-bd_OB-fold"/>
</dbReference>
<evidence type="ECO:0000256" key="6">
    <source>
        <dbReference type="SAM" id="Phobius"/>
    </source>
</evidence>
<dbReference type="SUPFAM" id="SSF50249">
    <property type="entry name" value="Nucleic acid-binding proteins"/>
    <property type="match status" value="1"/>
</dbReference>
<evidence type="ECO:0000313" key="9">
    <source>
        <dbReference type="Proteomes" id="UP000242188"/>
    </source>
</evidence>
<evidence type="ECO:0000256" key="3">
    <source>
        <dbReference type="ARBA" id="ARBA00022540"/>
    </source>
</evidence>
<organism evidence="8 9">
    <name type="scientific">Mizuhopecten yessoensis</name>
    <name type="common">Japanese scallop</name>
    <name type="synonym">Patinopecten yessoensis</name>
    <dbReference type="NCBI Taxonomy" id="6573"/>
    <lineage>
        <taxon>Eukaryota</taxon>
        <taxon>Metazoa</taxon>
        <taxon>Spiralia</taxon>
        <taxon>Lophotrochozoa</taxon>
        <taxon>Mollusca</taxon>
        <taxon>Bivalvia</taxon>
        <taxon>Autobranchia</taxon>
        <taxon>Pteriomorphia</taxon>
        <taxon>Pectinida</taxon>
        <taxon>Pectinoidea</taxon>
        <taxon>Pectinidae</taxon>
        <taxon>Mizuhopecten</taxon>
    </lineage>
</organism>
<dbReference type="Pfam" id="PF00575">
    <property type="entry name" value="S1"/>
    <property type="match status" value="1"/>
</dbReference>
<evidence type="ECO:0000256" key="1">
    <source>
        <dbReference type="ARBA" id="ARBA00007223"/>
    </source>
</evidence>
<dbReference type="GO" id="GO:0043022">
    <property type="term" value="F:ribosome binding"/>
    <property type="evidence" value="ECO:0007669"/>
    <property type="project" value="TreeGrafter"/>
</dbReference>
<keyword evidence="4" id="KW-0648">Protein biosynthesis</keyword>
<dbReference type="InterPro" id="IPR003029">
    <property type="entry name" value="S1_domain"/>
</dbReference>
<dbReference type="OrthoDB" id="1685042at2759"/>
<dbReference type="SUPFAM" id="SSF110993">
    <property type="entry name" value="eIF-2-alpha, C-terminal domain"/>
    <property type="match status" value="1"/>
</dbReference>
<dbReference type="Gene3D" id="1.10.150.190">
    <property type="entry name" value="Translation initiation factor 2, subunit 1, domain 2"/>
    <property type="match status" value="1"/>
</dbReference>
<reference evidence="8 9" key="1">
    <citation type="journal article" date="2017" name="Nat. Ecol. Evol.">
        <title>Scallop genome provides insights into evolution of bilaterian karyotype and development.</title>
        <authorList>
            <person name="Wang S."/>
            <person name="Zhang J."/>
            <person name="Jiao W."/>
            <person name="Li J."/>
            <person name="Xun X."/>
            <person name="Sun Y."/>
            <person name="Guo X."/>
            <person name="Huan P."/>
            <person name="Dong B."/>
            <person name="Zhang L."/>
            <person name="Hu X."/>
            <person name="Sun X."/>
            <person name="Wang J."/>
            <person name="Zhao C."/>
            <person name="Wang Y."/>
            <person name="Wang D."/>
            <person name="Huang X."/>
            <person name="Wang R."/>
            <person name="Lv J."/>
            <person name="Li Y."/>
            <person name="Zhang Z."/>
            <person name="Liu B."/>
            <person name="Lu W."/>
            <person name="Hui Y."/>
            <person name="Liang J."/>
            <person name="Zhou Z."/>
            <person name="Hou R."/>
            <person name="Li X."/>
            <person name="Liu Y."/>
            <person name="Li H."/>
            <person name="Ning X."/>
            <person name="Lin Y."/>
            <person name="Zhao L."/>
            <person name="Xing Q."/>
            <person name="Dou J."/>
            <person name="Li Y."/>
            <person name="Mao J."/>
            <person name="Guo H."/>
            <person name="Dou H."/>
            <person name="Li T."/>
            <person name="Mu C."/>
            <person name="Jiang W."/>
            <person name="Fu Q."/>
            <person name="Fu X."/>
            <person name="Miao Y."/>
            <person name="Liu J."/>
            <person name="Yu Q."/>
            <person name="Li R."/>
            <person name="Liao H."/>
            <person name="Li X."/>
            <person name="Kong Y."/>
            <person name="Jiang Z."/>
            <person name="Chourrout D."/>
            <person name="Li R."/>
            <person name="Bao Z."/>
        </authorList>
    </citation>
    <scope>NUCLEOTIDE SEQUENCE [LARGE SCALE GENOMIC DNA]</scope>
    <source>
        <strain evidence="8 9">PY_sf001</strain>
    </source>
</reference>
<dbReference type="SMART" id="SM00316">
    <property type="entry name" value="S1"/>
    <property type="match status" value="1"/>
</dbReference>
<evidence type="ECO:0000256" key="2">
    <source>
        <dbReference type="ARBA" id="ARBA00020950"/>
    </source>
</evidence>
<feature type="transmembrane region" description="Helical" evidence="6">
    <location>
        <begin position="407"/>
        <end position="428"/>
    </location>
</feature>
<keyword evidence="6" id="KW-1133">Transmembrane helix</keyword>
<dbReference type="Gene3D" id="2.40.50.140">
    <property type="entry name" value="Nucleic acid-binding proteins"/>
    <property type="match status" value="1"/>
</dbReference>
<name>A0A210Q0B1_MIZYE</name>
<dbReference type="Proteomes" id="UP000242188">
    <property type="component" value="Unassembled WGS sequence"/>
</dbReference>
<dbReference type="InterPro" id="IPR011488">
    <property type="entry name" value="TIF_2_asu"/>
</dbReference>
<dbReference type="GO" id="GO:0033290">
    <property type="term" value="C:eukaryotic 48S preinitiation complex"/>
    <property type="evidence" value="ECO:0007669"/>
    <property type="project" value="TreeGrafter"/>
</dbReference>
<comment type="similarity">
    <text evidence="1">Belongs to the eIF-2-alpha family.</text>
</comment>
<dbReference type="PANTHER" id="PTHR10602:SF0">
    <property type="entry name" value="EUKARYOTIC TRANSLATION INITIATION FACTOR 2 SUBUNIT 1"/>
    <property type="match status" value="1"/>
</dbReference>
<dbReference type="SUPFAM" id="SSF116742">
    <property type="entry name" value="eIF2alpha middle domain-like"/>
    <property type="match status" value="1"/>
</dbReference>
<dbReference type="Pfam" id="PF07541">
    <property type="entry name" value="EIF_2_alpha"/>
    <property type="match status" value="1"/>
</dbReference>
<dbReference type="STRING" id="6573.A0A210Q0B1"/>
<feature type="transmembrane region" description="Helical" evidence="6">
    <location>
        <begin position="340"/>
        <end position="360"/>
    </location>
</feature>
<dbReference type="Gene3D" id="3.30.70.1130">
    <property type="entry name" value="EIF_2_alpha"/>
    <property type="match status" value="1"/>
</dbReference>
<feature type="domain" description="S1 motif" evidence="7">
    <location>
        <begin position="16"/>
        <end position="87"/>
    </location>
</feature>
<keyword evidence="6" id="KW-0472">Membrane</keyword>
<dbReference type="GO" id="GO:0005850">
    <property type="term" value="C:eukaryotic translation initiation factor 2 complex"/>
    <property type="evidence" value="ECO:0007669"/>
    <property type="project" value="TreeGrafter"/>
</dbReference>
<dbReference type="FunFam" id="2.40.50.140:FF:000015">
    <property type="entry name" value="Eukaryotic translation initiation factor 2 subunit alpha"/>
    <property type="match status" value="1"/>
</dbReference>
<accession>A0A210Q0B1</accession>
<comment type="caution">
    <text evidence="8">The sequence shown here is derived from an EMBL/GenBank/DDBJ whole genome shotgun (WGS) entry which is preliminary data.</text>
</comment>
<keyword evidence="3 8" id="KW-0396">Initiation factor</keyword>
<dbReference type="InterPro" id="IPR044126">
    <property type="entry name" value="S1_IF2_alpha"/>
</dbReference>
<evidence type="ECO:0000313" key="8">
    <source>
        <dbReference type="EMBL" id="OWF42155.1"/>
    </source>
</evidence>
<dbReference type="InterPro" id="IPR024054">
    <property type="entry name" value="TIF2_asu_middle_sf"/>
</dbReference>
<dbReference type="FunFam" id="1.10.150.190:FF:000001">
    <property type="entry name" value="Eukaryotic translation initiation factor 2 subunit 1"/>
    <property type="match status" value="1"/>
</dbReference>
<evidence type="ECO:0000256" key="5">
    <source>
        <dbReference type="ARBA" id="ARBA00033370"/>
    </source>
</evidence>
<gene>
    <name evidence="8" type="ORF">KP79_PYT25002</name>
</gene>
<feature type="transmembrane region" description="Helical" evidence="6">
    <location>
        <begin position="465"/>
        <end position="488"/>
    </location>
</feature>
<proteinExistence type="inferred from homology"/>
<dbReference type="InterPro" id="IPR024055">
    <property type="entry name" value="TIF2_asu_C"/>
</dbReference>
<protein>
    <recommendedName>
        <fullName evidence="2">Eukaryotic translation initiation factor 2 subunit 1</fullName>
    </recommendedName>
    <alternativeName>
        <fullName evidence="5">Eukaryotic translation initiation factor 2 subunit alpha</fullName>
    </alternativeName>
</protein>
<dbReference type="GO" id="GO:0003723">
    <property type="term" value="F:RNA binding"/>
    <property type="evidence" value="ECO:0007669"/>
    <property type="project" value="InterPro"/>
</dbReference>
<dbReference type="AlphaFoldDB" id="A0A210Q0B1"/>
<sequence length="572" mass="61571">MALQCRCYESRFPEQDDIVKVCVHAVGEIMADVRLIEYDNIEGMILLSELTRRRVRSVNKLVCVGRPEYVLVMRVDQEKGYIDLSKRRVSKEEADECEGKYSKAKAVNSFLCHVASLLAYDTDQQLEELYSRTAWYFDKKYQKQGASYDAFKCSVSQPELFDGCNLDTDTRDVLLASIRQKLSPKIVKVRADIEVACTGYEGVDAVRRALKKGLELTTGESPVKIHLISPPVFVVSTSTVDWQAGISKVTAVLDVIKASITEEGGLYHTDRQVNQAITNLVVSLLSHVNPAITDLVVSLLSQVNPVVTDLVVSLLSLVNQAFTDLVVSLLSLVNPAITDLLVSLLSLVNPAITDLVVSLLSHVNPAITDLVVSLLIVSLLCIVNPAVTDPVVSLPSLVNPAVTDLVVSLLSLVNLAITGLVVSLLCIVNPAVTDLVVSLPSLVNPAVTDLVVSLLSLVHPAVTDLVVSLLCIVNPAVTCPVVSLLCIFNPAITDLVVSLLCIVYLAITDLVVSLLNLVNPGITDLVVSLLNLVNPAITDLVVSLPSLVNPGITDLVVSLLSLVNPAVTDLVV</sequence>
<dbReference type="CDD" id="cd04452">
    <property type="entry name" value="S1_IF2_alpha"/>
    <property type="match status" value="1"/>
</dbReference>
<feature type="transmembrane region" description="Helical" evidence="6">
    <location>
        <begin position="367"/>
        <end position="387"/>
    </location>
</feature>
<dbReference type="EMBL" id="NEDP02005318">
    <property type="protein sequence ID" value="OWF42155.1"/>
    <property type="molecule type" value="Genomic_DNA"/>
</dbReference>
<keyword evidence="9" id="KW-1185">Reference proteome</keyword>